<gene>
    <name evidence="1" type="ORF">DXB61_07815</name>
</gene>
<protein>
    <submittedName>
        <fullName evidence="1">Uncharacterized protein</fullName>
    </submittedName>
</protein>
<proteinExistence type="predicted"/>
<sequence>MIMKQYNNWEEIDKDTDGLVTSLTYIVLFVNDQVYNYALNIYDSCRNTPYYRRGVKKNINELKRFMESYNTNICRIANVNVETLAVITQSMEDDIKPHIDKYGFAISQTLLNNGCSGELNHLISIASTIDMLCQTSKITIRDFYISMRKLVPIAVNPLAWLSIDKAMFYARMITDNLTPKDVSINLNDIPAISTAFQAIANKMLSPDVFEKAFNECLTR</sequence>
<dbReference type="EMBL" id="QSUP01000007">
    <property type="protein sequence ID" value="RGN52142.1"/>
    <property type="molecule type" value="Genomic_DNA"/>
</dbReference>
<organism evidence="1 2">
    <name type="scientific">Parabacteroides merdae</name>
    <dbReference type="NCBI Taxonomy" id="46503"/>
    <lineage>
        <taxon>Bacteria</taxon>
        <taxon>Pseudomonadati</taxon>
        <taxon>Bacteroidota</taxon>
        <taxon>Bacteroidia</taxon>
        <taxon>Bacteroidales</taxon>
        <taxon>Tannerellaceae</taxon>
        <taxon>Parabacteroides</taxon>
    </lineage>
</organism>
<reference evidence="1 2" key="1">
    <citation type="submission" date="2018-08" db="EMBL/GenBank/DDBJ databases">
        <title>A genome reference for cultivated species of the human gut microbiota.</title>
        <authorList>
            <person name="Zou Y."/>
            <person name="Xue W."/>
            <person name="Luo G."/>
        </authorList>
    </citation>
    <scope>NUCLEOTIDE SEQUENCE [LARGE SCALE GENOMIC DNA]</scope>
    <source>
        <strain evidence="1 2">OM05-11AA</strain>
    </source>
</reference>
<dbReference type="AlphaFoldDB" id="A0AB37LVL9"/>
<dbReference type="Proteomes" id="UP000261088">
    <property type="component" value="Unassembled WGS sequence"/>
</dbReference>
<accession>A0AB37LVL9</accession>
<evidence type="ECO:0000313" key="2">
    <source>
        <dbReference type="Proteomes" id="UP000261088"/>
    </source>
</evidence>
<evidence type="ECO:0000313" key="1">
    <source>
        <dbReference type="EMBL" id="RGN52142.1"/>
    </source>
</evidence>
<name>A0AB37LVL9_9BACT</name>
<comment type="caution">
    <text evidence="1">The sequence shown here is derived from an EMBL/GenBank/DDBJ whole genome shotgun (WGS) entry which is preliminary data.</text>
</comment>